<dbReference type="PANTHER" id="PTHR33987:SF1">
    <property type="entry name" value="CALCINEURIN-LIKE METALLO-PHOSPHOESTERASE SUPERFAMILY PROTEIN"/>
    <property type="match status" value="1"/>
</dbReference>
<organism evidence="2">
    <name type="scientific">hydrothermal vent metagenome</name>
    <dbReference type="NCBI Taxonomy" id="652676"/>
    <lineage>
        <taxon>unclassified sequences</taxon>
        <taxon>metagenomes</taxon>
        <taxon>ecological metagenomes</taxon>
    </lineage>
</organism>
<dbReference type="InterPro" id="IPR038607">
    <property type="entry name" value="PhoD-like_sf"/>
</dbReference>
<feature type="non-terminal residue" evidence="2">
    <location>
        <position position="1"/>
    </location>
</feature>
<evidence type="ECO:0000313" key="2">
    <source>
        <dbReference type="EMBL" id="VAW45808.1"/>
    </source>
</evidence>
<dbReference type="Gene3D" id="3.60.21.70">
    <property type="entry name" value="PhoD-like phosphatase"/>
    <property type="match status" value="1"/>
</dbReference>
<dbReference type="InterPro" id="IPR029052">
    <property type="entry name" value="Metallo-depent_PP-like"/>
</dbReference>
<dbReference type="InterPro" id="IPR018946">
    <property type="entry name" value="PhoD-like_MPP"/>
</dbReference>
<evidence type="ECO:0000259" key="1">
    <source>
        <dbReference type="Pfam" id="PF09423"/>
    </source>
</evidence>
<name>A0A3B0VQ75_9ZZZZ</name>
<proteinExistence type="predicted"/>
<dbReference type="AlphaFoldDB" id="A0A3B0VQ75"/>
<dbReference type="Pfam" id="PF09423">
    <property type="entry name" value="PhoD"/>
    <property type="match status" value="1"/>
</dbReference>
<gene>
    <name evidence="2" type="ORF">MNBD_GAMMA02-1800</name>
</gene>
<dbReference type="SUPFAM" id="SSF56300">
    <property type="entry name" value="Metallo-dependent phosphatases"/>
    <property type="match status" value="1"/>
</dbReference>
<accession>A0A3B0VQ75</accession>
<sequence length="231" mass="26474">YGQNDGNRTFAFKAEAKQHFLDFLDIPNNDPVNQYPGIYRSETFGQPPHQIKIIHLDTRTFQDPLARTPKGSEKNYVSQANGQILGAAQWQWLTQELNQSNANINIINSSLQVIAEDHRYEMWSNFPSQRLRLLDLLVSSAVKNPIIFSGDRHLSEISKLNWQGQELTDITSSGLTHSFSGAEEFNRHRVGNLITTESFSILKIDWDSQQIKVQQHNMQGQILNEHVFNLK</sequence>
<dbReference type="PANTHER" id="PTHR33987">
    <property type="entry name" value="CALCINEURIN-LIKE METALLO-PHOSPHOESTERASE SUPERFAMILY PROTEIN"/>
    <property type="match status" value="1"/>
</dbReference>
<feature type="domain" description="PhoD-like phosphatase metallophosphatase" evidence="1">
    <location>
        <begin position="11"/>
        <end position="169"/>
    </location>
</feature>
<dbReference type="EMBL" id="UOFA01000230">
    <property type="protein sequence ID" value="VAW45808.1"/>
    <property type="molecule type" value="Genomic_DNA"/>
</dbReference>
<protein>
    <recommendedName>
        <fullName evidence="1">PhoD-like phosphatase metallophosphatase domain-containing protein</fullName>
    </recommendedName>
</protein>
<reference evidence="2" key="1">
    <citation type="submission" date="2018-06" db="EMBL/GenBank/DDBJ databases">
        <authorList>
            <person name="Zhirakovskaya E."/>
        </authorList>
    </citation>
    <scope>NUCLEOTIDE SEQUENCE</scope>
</reference>